<dbReference type="InterPro" id="IPR044946">
    <property type="entry name" value="Restrct_endonuc_typeI_TRD_sf"/>
</dbReference>
<dbReference type="SUPFAM" id="SSF116734">
    <property type="entry name" value="DNA methylase specificity domain"/>
    <property type="match status" value="2"/>
</dbReference>
<feature type="domain" description="Type I restriction modification DNA specificity" evidence="4">
    <location>
        <begin position="2"/>
        <end position="85"/>
    </location>
</feature>
<organism evidence="5 6">
    <name type="scientific">Aeromonas veronii</name>
    <dbReference type="NCBI Taxonomy" id="654"/>
    <lineage>
        <taxon>Bacteria</taxon>
        <taxon>Pseudomonadati</taxon>
        <taxon>Pseudomonadota</taxon>
        <taxon>Gammaproteobacteria</taxon>
        <taxon>Aeromonadales</taxon>
        <taxon>Aeromonadaceae</taxon>
        <taxon>Aeromonas</taxon>
    </lineage>
</organism>
<keyword evidence="2" id="KW-0680">Restriction system</keyword>
<dbReference type="Pfam" id="PF01420">
    <property type="entry name" value="Methylase_S"/>
    <property type="match status" value="2"/>
</dbReference>
<dbReference type="PANTHER" id="PTHR30408:SF12">
    <property type="entry name" value="TYPE I RESTRICTION ENZYME MJAVIII SPECIFICITY SUBUNIT"/>
    <property type="match status" value="1"/>
</dbReference>
<sequence length="306" mass="34732">MGKVFFVNEDFWPLNTTLYVRDFHGNEPRFVFHLLNHFNLQRFAGGAGVPTLNRNDVHGESVFVPSDVQEQQRIVAILDETFEAIAAARANTEQNRQNARALFESYLQSVFSQRGNGWVEKTLGDIGKVSMCKRVLKEQTSAIGDIPFYKIGSFGKKADSFISTELYSQYKEKYSFPKKGDILLSAAGTIGRRVIFDGNDAYFQDSNIVWIANDQTQVLNCFLYHFYGACEWNATKGATILRLYNDDLRRIVIAFPTSLDVQKSIAAQMDLIFDATQRLESLYQRKIAALDELKQSLLQQAFSGQL</sequence>
<dbReference type="Gene3D" id="3.90.220.20">
    <property type="entry name" value="DNA methylase specificity domains"/>
    <property type="match status" value="2"/>
</dbReference>
<evidence type="ECO:0000259" key="4">
    <source>
        <dbReference type="Pfam" id="PF01420"/>
    </source>
</evidence>
<dbReference type="CDD" id="cd17292">
    <property type="entry name" value="RMtype1_S_LlaA17I_TRD2-CR2_like"/>
    <property type="match status" value="1"/>
</dbReference>
<comment type="similarity">
    <text evidence="1">Belongs to the type-I restriction system S methylase family.</text>
</comment>
<dbReference type="InterPro" id="IPR000055">
    <property type="entry name" value="Restrct_endonuc_typeI_TRD"/>
</dbReference>
<evidence type="ECO:0000256" key="1">
    <source>
        <dbReference type="ARBA" id="ARBA00010923"/>
    </source>
</evidence>
<dbReference type="RefSeq" id="WP_115578059.1">
    <property type="nucleotide sequence ID" value="NZ_NMUS01000019.1"/>
</dbReference>
<evidence type="ECO:0000256" key="3">
    <source>
        <dbReference type="ARBA" id="ARBA00023125"/>
    </source>
</evidence>
<reference evidence="5 6" key="1">
    <citation type="submission" date="2017-08" db="EMBL/GenBank/DDBJ databases">
        <title>Aeromonas veronii bv sobria strain NS22 whole genome sequencing.</title>
        <authorList>
            <person name="Katharios P."/>
            <person name="Ha V.Q."/>
            <person name="Smyrli M."/>
        </authorList>
    </citation>
    <scope>NUCLEOTIDE SEQUENCE [LARGE SCALE GENOMIC DNA]</scope>
    <source>
        <strain evidence="5 6">NS22</strain>
    </source>
</reference>
<proteinExistence type="inferred from homology"/>
<protein>
    <recommendedName>
        <fullName evidence="4">Type I restriction modification DNA specificity domain-containing protein</fullName>
    </recommendedName>
</protein>
<keyword evidence="3" id="KW-0238">DNA-binding</keyword>
<evidence type="ECO:0000313" key="6">
    <source>
        <dbReference type="Proteomes" id="UP000323129"/>
    </source>
</evidence>
<dbReference type="Proteomes" id="UP000323129">
    <property type="component" value="Unassembled WGS sequence"/>
</dbReference>
<keyword evidence="6" id="KW-1185">Reference proteome</keyword>
<comment type="caution">
    <text evidence="5">The sequence shown here is derived from an EMBL/GenBank/DDBJ whole genome shotgun (WGS) entry which is preliminary data.</text>
</comment>
<dbReference type="PANTHER" id="PTHR30408">
    <property type="entry name" value="TYPE-1 RESTRICTION ENZYME ECOKI SPECIFICITY PROTEIN"/>
    <property type="match status" value="1"/>
</dbReference>
<name>A0ABY3MG94_AERVE</name>
<gene>
    <name evidence="5" type="ORF">CJF24_20375</name>
</gene>
<accession>A0ABY3MG94</accession>
<dbReference type="EMBL" id="NQMC01000094">
    <property type="protein sequence ID" value="TYD40532.1"/>
    <property type="molecule type" value="Genomic_DNA"/>
</dbReference>
<feature type="domain" description="Type I restriction modification DNA specificity" evidence="4">
    <location>
        <begin position="117"/>
        <end position="280"/>
    </location>
</feature>
<evidence type="ECO:0000313" key="5">
    <source>
        <dbReference type="EMBL" id="TYD40532.1"/>
    </source>
</evidence>
<evidence type="ECO:0000256" key="2">
    <source>
        <dbReference type="ARBA" id="ARBA00022747"/>
    </source>
</evidence>
<dbReference type="InterPro" id="IPR052021">
    <property type="entry name" value="Type-I_RS_S_subunit"/>
</dbReference>